<feature type="region of interest" description="Disordered" evidence="1">
    <location>
        <begin position="171"/>
        <end position="194"/>
    </location>
</feature>
<feature type="compositionally biased region" description="Basic and acidic residues" evidence="1">
    <location>
        <begin position="22"/>
        <end position="34"/>
    </location>
</feature>
<keyword evidence="3" id="KW-1185">Reference proteome</keyword>
<feature type="region of interest" description="Disordered" evidence="1">
    <location>
        <begin position="74"/>
        <end position="144"/>
    </location>
</feature>
<reference evidence="2" key="1">
    <citation type="submission" date="2023-03" db="EMBL/GenBank/DDBJ databases">
        <authorList>
            <person name="Steffen K."/>
            <person name="Cardenas P."/>
        </authorList>
    </citation>
    <scope>NUCLEOTIDE SEQUENCE</scope>
</reference>
<accession>A0AA35XET4</accession>
<feature type="compositionally biased region" description="Polar residues" evidence="1">
    <location>
        <begin position="131"/>
        <end position="141"/>
    </location>
</feature>
<protein>
    <submittedName>
        <fullName evidence="2">Uncharacterized protein</fullName>
    </submittedName>
</protein>
<dbReference type="AlphaFoldDB" id="A0AA35XET4"/>
<feature type="region of interest" description="Disordered" evidence="1">
    <location>
        <begin position="1"/>
        <end position="45"/>
    </location>
</feature>
<name>A0AA35XET4_GEOBA</name>
<organism evidence="2 3">
    <name type="scientific">Geodia barretti</name>
    <name type="common">Barrett's horny sponge</name>
    <dbReference type="NCBI Taxonomy" id="519541"/>
    <lineage>
        <taxon>Eukaryota</taxon>
        <taxon>Metazoa</taxon>
        <taxon>Porifera</taxon>
        <taxon>Demospongiae</taxon>
        <taxon>Heteroscleromorpha</taxon>
        <taxon>Tetractinellida</taxon>
        <taxon>Astrophorina</taxon>
        <taxon>Geodiidae</taxon>
        <taxon>Geodia</taxon>
    </lineage>
</organism>
<feature type="compositionally biased region" description="Basic and acidic residues" evidence="1">
    <location>
        <begin position="178"/>
        <end position="194"/>
    </location>
</feature>
<evidence type="ECO:0000313" key="2">
    <source>
        <dbReference type="EMBL" id="CAI8048342.1"/>
    </source>
</evidence>
<evidence type="ECO:0000313" key="3">
    <source>
        <dbReference type="Proteomes" id="UP001174909"/>
    </source>
</evidence>
<gene>
    <name evidence="2" type="ORF">GBAR_LOCUS26684</name>
</gene>
<dbReference type="EMBL" id="CASHTH010003725">
    <property type="protein sequence ID" value="CAI8048342.1"/>
    <property type="molecule type" value="Genomic_DNA"/>
</dbReference>
<evidence type="ECO:0000256" key="1">
    <source>
        <dbReference type="SAM" id="MobiDB-lite"/>
    </source>
</evidence>
<feature type="non-terminal residue" evidence="2">
    <location>
        <position position="194"/>
    </location>
</feature>
<sequence length="194" mass="21905">MNVNMWPGLPQEAEWESSEVGGEEREEGRMEEGVRGGGGVEGGYGEEGYVEVEEEEELGQGQGDGWEEHLIRQEAREGEGETWGDGNAREEEGLGRYTNEGWEERYVGEEGEEPLEITPAPLRQTADELGASQNSLNLTTQEEVEPVAVETEDDTQHLYAKIPEAHKAKKRLKMMKQAQKEERKARKQKLKMEE</sequence>
<dbReference type="Proteomes" id="UP001174909">
    <property type="component" value="Unassembled WGS sequence"/>
</dbReference>
<comment type="caution">
    <text evidence="2">The sequence shown here is derived from an EMBL/GenBank/DDBJ whole genome shotgun (WGS) entry which is preliminary data.</text>
</comment>
<proteinExistence type="predicted"/>
<feature type="compositionally biased region" description="Gly residues" evidence="1">
    <location>
        <begin position="35"/>
        <end position="45"/>
    </location>
</feature>